<keyword evidence="2" id="KW-1185">Reference proteome</keyword>
<dbReference type="RefSeq" id="WP_068899676.1">
    <property type="nucleotide sequence ID" value="NZ_BDCX01000011.1"/>
</dbReference>
<reference evidence="1 2" key="1">
    <citation type="journal article" date="2016" name="Genome Announc.">
        <title>Draft Genome Sequence of Planomonospora sphaerica JCM9374, a Rare Actinomycete.</title>
        <authorList>
            <person name="Dohra H."/>
            <person name="Suzuki T."/>
            <person name="Inoue Y."/>
            <person name="Kodani S."/>
        </authorList>
    </citation>
    <scope>NUCLEOTIDE SEQUENCE [LARGE SCALE GENOMIC DNA]</scope>
    <source>
        <strain evidence="1 2">JCM 9374</strain>
    </source>
</reference>
<protein>
    <submittedName>
        <fullName evidence="1">Uncharacterized protein</fullName>
    </submittedName>
</protein>
<gene>
    <name evidence="1" type="ORF">PS9374_04471</name>
</gene>
<reference evidence="2" key="2">
    <citation type="submission" date="2016-04" db="EMBL/GenBank/DDBJ databases">
        <title>Planomonospora sphaerica JCM9374 whole genome shotgun sequence.</title>
        <authorList>
            <person name="Suzuki T."/>
            <person name="Dohra H."/>
            <person name="Kodani S."/>
        </authorList>
    </citation>
    <scope>NUCLEOTIDE SEQUENCE [LARGE SCALE GENOMIC DNA]</scope>
    <source>
        <strain evidence="2">JCM 9374</strain>
    </source>
</reference>
<dbReference type="AlphaFoldDB" id="A0A171DIV1"/>
<sequence>MSTPADPVAQLLAGIRAQAQMWASAHAAARAGWRHASFPALLLEHGRLFTPAPRPAHLIPGAPGSCFASATRLAETHETLIYVEGMALTGSEPLGFDHAWCVDADGRVVDSTLPDGYGRAYVGVPLTDAYRRSQQAARATDAVLTVDRVGWSDNAAVLQHGLPAAAICDLGQRLPRPAGETDVCR</sequence>
<name>A0A171DIV1_9ACTN</name>
<dbReference type="EMBL" id="BDCX01000011">
    <property type="protein sequence ID" value="GAT68806.1"/>
    <property type="molecule type" value="Genomic_DNA"/>
</dbReference>
<proteinExistence type="predicted"/>
<dbReference type="Proteomes" id="UP000077701">
    <property type="component" value="Unassembled WGS sequence"/>
</dbReference>
<evidence type="ECO:0000313" key="2">
    <source>
        <dbReference type="Proteomes" id="UP000077701"/>
    </source>
</evidence>
<dbReference type="STRING" id="161355.PS9374_04471"/>
<dbReference type="OrthoDB" id="4224864at2"/>
<organism evidence="1 2">
    <name type="scientific">Planomonospora sphaerica</name>
    <dbReference type="NCBI Taxonomy" id="161355"/>
    <lineage>
        <taxon>Bacteria</taxon>
        <taxon>Bacillati</taxon>
        <taxon>Actinomycetota</taxon>
        <taxon>Actinomycetes</taxon>
        <taxon>Streptosporangiales</taxon>
        <taxon>Streptosporangiaceae</taxon>
        <taxon>Planomonospora</taxon>
    </lineage>
</organism>
<accession>A0A171DIV1</accession>
<evidence type="ECO:0000313" key="1">
    <source>
        <dbReference type="EMBL" id="GAT68806.1"/>
    </source>
</evidence>
<comment type="caution">
    <text evidence="1">The sequence shown here is derived from an EMBL/GenBank/DDBJ whole genome shotgun (WGS) entry which is preliminary data.</text>
</comment>